<feature type="region of interest" description="Disordered" evidence="1">
    <location>
        <begin position="395"/>
        <end position="419"/>
    </location>
</feature>
<feature type="compositionally biased region" description="Basic and acidic residues" evidence="1">
    <location>
        <begin position="410"/>
        <end position="419"/>
    </location>
</feature>
<dbReference type="Proteomes" id="UP001199469">
    <property type="component" value="Unassembled WGS sequence"/>
</dbReference>
<comment type="caution">
    <text evidence="3">The sequence shown here is derived from an EMBL/GenBank/DDBJ whole genome shotgun (WGS) entry which is preliminary data.</text>
</comment>
<feature type="domain" description="Mce/MlaD" evidence="2">
    <location>
        <begin position="38"/>
        <end position="112"/>
    </location>
</feature>
<dbReference type="InterPro" id="IPR003399">
    <property type="entry name" value="Mce/MlaD"/>
</dbReference>
<dbReference type="PANTHER" id="PTHR33371:SF4">
    <property type="entry name" value="INTERMEMBRANE PHOSPHOLIPID TRANSPORT SYSTEM BINDING PROTEIN MLAD"/>
    <property type="match status" value="1"/>
</dbReference>
<accession>A0ABS8PJA4</accession>
<dbReference type="RefSeq" id="WP_230741022.1">
    <property type="nucleotide sequence ID" value="NZ_JAJNDB010000012.1"/>
</dbReference>
<dbReference type="InterPro" id="IPR052336">
    <property type="entry name" value="MlaD_Phospholipid_Transporter"/>
</dbReference>
<dbReference type="Pfam" id="PF02470">
    <property type="entry name" value="MlaD"/>
    <property type="match status" value="1"/>
</dbReference>
<name>A0ABS8PJA4_9PSEU</name>
<keyword evidence="4" id="KW-1185">Reference proteome</keyword>
<reference evidence="3 4" key="1">
    <citation type="submission" date="2021-11" db="EMBL/GenBank/DDBJ databases">
        <title>Draft genome sequence of Actinomycetospora sp. SF1 isolated from the rhizosphere soil.</title>
        <authorList>
            <person name="Duangmal K."/>
            <person name="Chantavorakit T."/>
        </authorList>
    </citation>
    <scope>NUCLEOTIDE SEQUENCE [LARGE SCALE GENOMIC DNA]</scope>
    <source>
        <strain evidence="3 4">TBRC 5722</strain>
    </source>
</reference>
<sequence length="419" mass="43655">MHAKHALIGIIAIAVTAVAVVLGVRPLLGGALTGLPYTYATAAFNDIGTLRPMLQVRENSVVVGKVADVKYENHHAVVTLRLDGHHPIYRNASVQVLDESALAQKFVNLDPGSPEAGPLGTAVIDETHTPTADASNLDQLLNVFDPQTRVNLQSAVRELGTGLAGHGGDINTAVRAAPGMLGDLGQVSGALSTPDARVPALLASANQLTGHFGGHDQQLSDLVRDADSTLRAVQTQGGQPLSDTLADLPPTLRDARTALQALNGPLADVHSAVSTLQPGAAALGRATPDVRGVLREAVPPLDEVPDVADKAKPAVGDLTDTMSTLQPLAPQLRETVGHTKDLMAGLSPYSYDVGRFFGQQDLLSGEFAPDKHYFSAELPFPGLYAASAPDPLAGKAFYPTPNHAAATRPEGQHPDGGDK</sequence>
<evidence type="ECO:0000313" key="3">
    <source>
        <dbReference type="EMBL" id="MCD2198244.1"/>
    </source>
</evidence>
<gene>
    <name evidence="3" type="ORF">LQ327_33255</name>
</gene>
<evidence type="ECO:0000313" key="4">
    <source>
        <dbReference type="Proteomes" id="UP001199469"/>
    </source>
</evidence>
<organism evidence="3 4">
    <name type="scientific">Actinomycetospora endophytica</name>
    <dbReference type="NCBI Taxonomy" id="2291215"/>
    <lineage>
        <taxon>Bacteria</taxon>
        <taxon>Bacillati</taxon>
        <taxon>Actinomycetota</taxon>
        <taxon>Actinomycetes</taxon>
        <taxon>Pseudonocardiales</taxon>
        <taxon>Pseudonocardiaceae</taxon>
        <taxon>Actinomycetospora</taxon>
    </lineage>
</organism>
<dbReference type="PANTHER" id="PTHR33371">
    <property type="entry name" value="INTERMEMBRANE PHOSPHOLIPID TRANSPORT SYSTEM BINDING PROTEIN MLAD-RELATED"/>
    <property type="match status" value="1"/>
</dbReference>
<evidence type="ECO:0000256" key="1">
    <source>
        <dbReference type="SAM" id="MobiDB-lite"/>
    </source>
</evidence>
<evidence type="ECO:0000259" key="2">
    <source>
        <dbReference type="Pfam" id="PF02470"/>
    </source>
</evidence>
<proteinExistence type="predicted"/>
<dbReference type="EMBL" id="JAJNDB010000012">
    <property type="protein sequence ID" value="MCD2198244.1"/>
    <property type="molecule type" value="Genomic_DNA"/>
</dbReference>
<protein>
    <submittedName>
        <fullName evidence="3">MlaD family protein</fullName>
    </submittedName>
</protein>